<evidence type="ECO:0000313" key="4">
    <source>
        <dbReference type="Proteomes" id="UP000321523"/>
    </source>
</evidence>
<dbReference type="Gene3D" id="1.10.10.2910">
    <property type="match status" value="1"/>
</dbReference>
<evidence type="ECO:0000259" key="2">
    <source>
        <dbReference type="PROSITE" id="PS50943"/>
    </source>
</evidence>
<dbReference type="OrthoDB" id="9794834at2"/>
<dbReference type="Pfam" id="PF01381">
    <property type="entry name" value="HTH_3"/>
    <property type="match status" value="1"/>
</dbReference>
<dbReference type="PANTHER" id="PTHR43236:SF1">
    <property type="entry name" value="BLL7220 PROTEIN"/>
    <property type="match status" value="1"/>
</dbReference>
<dbReference type="InterPro" id="IPR052345">
    <property type="entry name" value="Rad_response_metalloprotease"/>
</dbReference>
<dbReference type="AlphaFoldDB" id="A0A512E485"/>
<dbReference type="InterPro" id="IPR010982">
    <property type="entry name" value="Lambda_DNA-bd_dom_sf"/>
</dbReference>
<sequence>MLGERLKIARKKAGLSLRALAEIMDPPVSAQAISKYESGEMMPSSRVLVGLGKALGVSLDFLMSGEVEELAGIEFRKHSGASARDRACVEVIVTEALENYLAVEDILDLPPVDDPFAAVRCDRVASYEEAEQLADMLREKWHLGFDPIPSMTGLLEEIGIKVIEADFPEKISGLTCEVRRTSNRSSIHAIVIALHINIERKRFTLAHELAHRVIKGVAGTAIKLETAMNRFAGAFLVPGKHLKQEVGSRRHGVAYREIMQLKKFYGVSAAAILVRLRDVGILPEAVTSYAFRTYANRWRFEEPEPIEDGEGLGAFERPARFEGLVYRALAEQLISPVRAAQLLGKPLPEIERGIRGPREQWHA</sequence>
<dbReference type="Pfam" id="PF06114">
    <property type="entry name" value="Peptidase_M78"/>
    <property type="match status" value="1"/>
</dbReference>
<organism evidence="3 4">
    <name type="scientific">Skermanella aerolata</name>
    <dbReference type="NCBI Taxonomy" id="393310"/>
    <lineage>
        <taxon>Bacteria</taxon>
        <taxon>Pseudomonadati</taxon>
        <taxon>Pseudomonadota</taxon>
        <taxon>Alphaproteobacteria</taxon>
        <taxon>Rhodospirillales</taxon>
        <taxon>Azospirillaceae</taxon>
        <taxon>Skermanella</taxon>
    </lineage>
</organism>
<dbReference type="SUPFAM" id="SSF47413">
    <property type="entry name" value="lambda repressor-like DNA-binding domains"/>
    <property type="match status" value="1"/>
</dbReference>
<dbReference type="GO" id="GO:0003677">
    <property type="term" value="F:DNA binding"/>
    <property type="evidence" value="ECO:0007669"/>
    <property type="project" value="InterPro"/>
</dbReference>
<gene>
    <name evidence="3" type="ORF">SAE02_76730</name>
</gene>
<dbReference type="InterPro" id="IPR001387">
    <property type="entry name" value="Cro/C1-type_HTH"/>
</dbReference>
<dbReference type="EMBL" id="BJYZ01000096">
    <property type="protein sequence ID" value="GEO43525.1"/>
    <property type="molecule type" value="Genomic_DNA"/>
</dbReference>
<accession>A0A512E485</accession>
<dbReference type="InterPro" id="IPR010359">
    <property type="entry name" value="IrrE_HExxH"/>
</dbReference>
<dbReference type="PROSITE" id="PS50943">
    <property type="entry name" value="HTH_CROC1"/>
    <property type="match status" value="1"/>
</dbReference>
<evidence type="ECO:0000313" key="3">
    <source>
        <dbReference type="EMBL" id="GEO43525.1"/>
    </source>
</evidence>
<feature type="domain" description="HTH cro/C1-type" evidence="2">
    <location>
        <begin position="6"/>
        <end position="62"/>
    </location>
</feature>
<proteinExistence type="inferred from homology"/>
<dbReference type="Gene3D" id="1.10.260.40">
    <property type="entry name" value="lambda repressor-like DNA-binding domains"/>
    <property type="match status" value="1"/>
</dbReference>
<keyword evidence="4" id="KW-1185">Reference proteome</keyword>
<dbReference type="PANTHER" id="PTHR43236">
    <property type="entry name" value="ANTITOXIN HIGA1"/>
    <property type="match status" value="1"/>
</dbReference>
<comment type="similarity">
    <text evidence="1">Belongs to the short-chain fatty acyl-CoA assimilation regulator (ScfR) family.</text>
</comment>
<comment type="caution">
    <text evidence="3">The sequence shown here is derived from an EMBL/GenBank/DDBJ whole genome shotgun (WGS) entry which is preliminary data.</text>
</comment>
<name>A0A512E485_9PROT</name>
<dbReference type="RefSeq" id="WP_044435863.1">
    <property type="nucleotide sequence ID" value="NZ_BJYZ01000096.1"/>
</dbReference>
<evidence type="ECO:0000256" key="1">
    <source>
        <dbReference type="ARBA" id="ARBA00007227"/>
    </source>
</evidence>
<reference evidence="3 4" key="1">
    <citation type="submission" date="2019-07" db="EMBL/GenBank/DDBJ databases">
        <title>Whole genome shotgun sequence of Skermanella aerolata NBRC 106429.</title>
        <authorList>
            <person name="Hosoyama A."/>
            <person name="Uohara A."/>
            <person name="Ohji S."/>
            <person name="Ichikawa N."/>
        </authorList>
    </citation>
    <scope>NUCLEOTIDE SEQUENCE [LARGE SCALE GENOMIC DNA]</scope>
    <source>
        <strain evidence="3 4">NBRC 106429</strain>
    </source>
</reference>
<dbReference type="CDD" id="cd00093">
    <property type="entry name" value="HTH_XRE"/>
    <property type="match status" value="1"/>
</dbReference>
<dbReference type="Proteomes" id="UP000321523">
    <property type="component" value="Unassembled WGS sequence"/>
</dbReference>
<protein>
    <submittedName>
        <fullName evidence="3">Transcriptional regulator</fullName>
    </submittedName>
</protein>
<dbReference type="SMART" id="SM00530">
    <property type="entry name" value="HTH_XRE"/>
    <property type="match status" value="1"/>
</dbReference>